<feature type="domain" description="Anoctamin alpha-beta plait" evidence="8">
    <location>
        <begin position="108"/>
        <end position="246"/>
    </location>
</feature>
<dbReference type="OrthoDB" id="296386at2759"/>
<dbReference type="InterPro" id="IPR007632">
    <property type="entry name" value="Anoctamin"/>
</dbReference>
<evidence type="ECO:0000256" key="4">
    <source>
        <dbReference type="ARBA" id="ARBA00023136"/>
    </source>
</evidence>
<evidence type="ECO:0008006" key="11">
    <source>
        <dbReference type="Google" id="ProtNLM"/>
    </source>
</evidence>
<dbReference type="GO" id="GO:0032541">
    <property type="term" value="C:cortical endoplasmic reticulum"/>
    <property type="evidence" value="ECO:0007669"/>
    <property type="project" value="TreeGrafter"/>
</dbReference>
<evidence type="ECO:0000256" key="2">
    <source>
        <dbReference type="ARBA" id="ARBA00022692"/>
    </source>
</evidence>
<reference evidence="9" key="1">
    <citation type="journal article" date="2020" name="Fungal Divers.">
        <title>Resolving the Mortierellaceae phylogeny through synthesis of multi-gene phylogenetics and phylogenomics.</title>
        <authorList>
            <person name="Vandepol N."/>
            <person name="Liber J."/>
            <person name="Desiro A."/>
            <person name="Na H."/>
            <person name="Kennedy M."/>
            <person name="Barry K."/>
            <person name="Grigoriev I.V."/>
            <person name="Miller A.N."/>
            <person name="O'Donnell K."/>
            <person name="Stajich J.E."/>
            <person name="Bonito G."/>
        </authorList>
    </citation>
    <scope>NUCLEOTIDE SEQUENCE</scope>
    <source>
        <strain evidence="9">NRRL 2769</strain>
    </source>
</reference>
<organism evidence="9 10">
    <name type="scientific">Entomortierella chlamydospora</name>
    <dbReference type="NCBI Taxonomy" id="101097"/>
    <lineage>
        <taxon>Eukaryota</taxon>
        <taxon>Fungi</taxon>
        <taxon>Fungi incertae sedis</taxon>
        <taxon>Mucoromycota</taxon>
        <taxon>Mortierellomycotina</taxon>
        <taxon>Mortierellomycetes</taxon>
        <taxon>Mortierellales</taxon>
        <taxon>Mortierellaceae</taxon>
        <taxon>Entomortierella</taxon>
    </lineage>
</organism>
<keyword evidence="2 6" id="KW-0812">Transmembrane</keyword>
<dbReference type="Pfam" id="PF20877">
    <property type="entry name" value="Anoctamin_N"/>
    <property type="match status" value="1"/>
</dbReference>
<feature type="transmembrane region" description="Helical" evidence="6">
    <location>
        <begin position="617"/>
        <end position="640"/>
    </location>
</feature>
<evidence type="ECO:0000259" key="8">
    <source>
        <dbReference type="Pfam" id="PF20877"/>
    </source>
</evidence>
<feature type="compositionally biased region" description="Low complexity" evidence="5">
    <location>
        <begin position="1"/>
        <end position="17"/>
    </location>
</feature>
<dbReference type="PANTHER" id="PTHR12308">
    <property type="entry name" value="ANOCTAMIN"/>
    <property type="match status" value="1"/>
</dbReference>
<comment type="subcellular location">
    <subcellularLocation>
        <location evidence="1">Membrane</location>
        <topology evidence="1">Multi-pass membrane protein</topology>
    </subcellularLocation>
</comment>
<name>A0A9P6N0Y2_9FUNG</name>
<feature type="region of interest" description="Disordered" evidence="5">
    <location>
        <begin position="1"/>
        <end position="55"/>
    </location>
</feature>
<feature type="compositionally biased region" description="Low complexity" evidence="5">
    <location>
        <begin position="38"/>
        <end position="48"/>
    </location>
</feature>
<evidence type="ECO:0000256" key="1">
    <source>
        <dbReference type="ARBA" id="ARBA00004141"/>
    </source>
</evidence>
<proteinExistence type="predicted"/>
<feature type="region of interest" description="Disordered" evidence="5">
    <location>
        <begin position="75"/>
        <end position="102"/>
    </location>
</feature>
<accession>A0A9P6N0Y2</accession>
<feature type="transmembrane region" description="Helical" evidence="6">
    <location>
        <begin position="392"/>
        <end position="418"/>
    </location>
</feature>
<comment type="caution">
    <text evidence="9">The sequence shown here is derived from an EMBL/GenBank/DDBJ whole genome shotgun (WGS) entry which is preliminary data.</text>
</comment>
<sequence length="838" mass="95194">MKNPSGNGQNNGHNKGNSDTKYNSLRGRNPKQPLQKQGSITSITSTGSNDHHPHKDLHFYDIHEASLHRVSAEVHTHPYQKSLSKRRRKKKAGQEPPPPPPKSLDVYADLVIVFKYHHTIGKWGVLEKLKLEKETLDAYEDVLTKLTDVGLQYETRPNGKDMILIFVLCPWSTLKREVDRDSLHDWLTGVKVADMGETEQLLKSTKERDNSLDNLTDSVRIRLIHDLITNDPREGGAGIFPGEDEFVESVMPLQDWEFNKSWLTSWSTKWFINHEDLCRIRDHFGEKVAYYFEFLEFYFISLMIPTGLGVFVHFFGSSFSIFYSISIIVWAVVYIESWKRRERELALWWGVSNVTKSEARRHGFKGDAYIKDPITDEETPFFSPWKRWARRIAGVPVILVGALALSILVTFMFGVEVFLEVYYDGHMKEILVYLPTVLYTLAMPYVENTCNNVAKWLTDYENHETEGSHDYHFVQKVFIFKVLNSYLSILLTAFVYIPFGPSVIPILQAYGLPFGSVAIEPKMLKDRLQAFMISNQVISFFTETIFPWATRKLMVGAHKIQKEVAEVLHHEEHNSEEEGFGGQDPAEVKRFLSNVASQVELPVYDVNEDYGEMIDQFGYITLFSVIWPLTGLCAFINNWIELRSDAAKICFHVRRPIPSRTDSIGPWLNNLEHLTWFSSLTNASILYLFREVMVHHAEAISSSAPTTIGLVASEIGSRFSFGMLLMCLLASEHCYLGLRWVVKTILESIPTQAELNVRKTEYGVKRSWIARLNGDTESVSGTRNSAAKKTSLSAIAALSMGAGMAMFPGSMSGSQVNVSSFLDDDPGAQAIRSVFKSS</sequence>
<evidence type="ECO:0000259" key="7">
    <source>
        <dbReference type="Pfam" id="PF04547"/>
    </source>
</evidence>
<protein>
    <recommendedName>
        <fullName evidence="11">Plasma membrane channel protein</fullName>
    </recommendedName>
</protein>
<keyword evidence="4 6" id="KW-0472">Membrane</keyword>
<feature type="domain" description="Anoctamin transmembrane" evidence="7">
    <location>
        <begin position="280"/>
        <end position="759"/>
    </location>
</feature>
<keyword evidence="10" id="KW-1185">Reference proteome</keyword>
<dbReference type="GO" id="GO:0016020">
    <property type="term" value="C:membrane"/>
    <property type="evidence" value="ECO:0007669"/>
    <property type="project" value="UniProtKB-SubCell"/>
</dbReference>
<evidence type="ECO:0000256" key="3">
    <source>
        <dbReference type="ARBA" id="ARBA00022989"/>
    </source>
</evidence>
<gene>
    <name evidence="9" type="ORF">BGZ80_002971</name>
</gene>
<evidence type="ECO:0000313" key="9">
    <source>
        <dbReference type="EMBL" id="KAG0021147.1"/>
    </source>
</evidence>
<dbReference type="Pfam" id="PF04547">
    <property type="entry name" value="Anoctamin"/>
    <property type="match status" value="1"/>
</dbReference>
<dbReference type="EMBL" id="JAAAID010000176">
    <property type="protein sequence ID" value="KAG0021147.1"/>
    <property type="molecule type" value="Genomic_DNA"/>
</dbReference>
<feature type="transmembrane region" description="Helical" evidence="6">
    <location>
        <begin position="314"/>
        <end position="335"/>
    </location>
</feature>
<dbReference type="PANTHER" id="PTHR12308:SF73">
    <property type="entry name" value="ANOCTAMIN"/>
    <property type="match status" value="1"/>
</dbReference>
<evidence type="ECO:0000256" key="5">
    <source>
        <dbReference type="SAM" id="MobiDB-lite"/>
    </source>
</evidence>
<dbReference type="Proteomes" id="UP000703661">
    <property type="component" value="Unassembled WGS sequence"/>
</dbReference>
<keyword evidence="3 6" id="KW-1133">Transmembrane helix</keyword>
<evidence type="ECO:0000256" key="6">
    <source>
        <dbReference type="SAM" id="Phobius"/>
    </source>
</evidence>
<dbReference type="GO" id="GO:0005254">
    <property type="term" value="F:chloride channel activity"/>
    <property type="evidence" value="ECO:0007669"/>
    <property type="project" value="TreeGrafter"/>
</dbReference>
<dbReference type="InterPro" id="IPR049456">
    <property type="entry name" value="Anoctamin_N_fung"/>
</dbReference>
<feature type="transmembrane region" description="Helical" evidence="6">
    <location>
        <begin position="486"/>
        <end position="510"/>
    </location>
</feature>
<dbReference type="AlphaFoldDB" id="A0A9P6N0Y2"/>
<evidence type="ECO:0000313" key="10">
    <source>
        <dbReference type="Proteomes" id="UP000703661"/>
    </source>
</evidence>
<feature type="transmembrane region" description="Helical" evidence="6">
    <location>
        <begin position="430"/>
        <end position="446"/>
    </location>
</feature>
<dbReference type="InterPro" id="IPR049452">
    <property type="entry name" value="Anoctamin_TM"/>
</dbReference>